<dbReference type="KEGG" id="span:AWL63_15110"/>
<dbReference type="InterPro" id="IPR015422">
    <property type="entry name" value="PyrdxlP-dep_Trfase_small"/>
</dbReference>
<sequence>MPTISRRTMLAAAAALPVAGRLNATMSPDPKPGGRAVGADDEVYWAKIAAQYDVTRDVIQLENGNWGIMAKPVLAAYERAVERVNRENSFYTRRGFATDYHAVHQRVAAALGVGADEIALTRNATEALQGLIDGYNRLRPGDAVLAADLDYDSMLGCFDGLKARRGVQVVRIALPEPATYQGLIDAYAQAFTANPRIRLVLLTHLSHRTGLVVPVREIVAMARARGIDAIVDAAHSWGQLDADFADLGVDFAGFNLHKWWGAPLGVGVMYLRKSRVRDIDPDPANGEGDLDSVQARIHTGTSDFAAMLTVPDAFDFQQAIGTPERAARLRYLRDRWAEPLRKLDGLQILTPSDPRLHGGITSFRIRGRVTAADNIAIAKMLLDEFGIFTVHRTGIEAGACVRVTPALFTNPAQIDKLAAALPILVKRLAKT</sequence>
<dbReference type="PANTHER" id="PTHR43092:SF6">
    <property type="entry name" value="BLR1280 PROTEIN"/>
    <property type="match status" value="1"/>
</dbReference>
<organism evidence="3 4">
    <name type="scientific">Sphingomonas panacis</name>
    <dbReference type="NCBI Taxonomy" id="1560345"/>
    <lineage>
        <taxon>Bacteria</taxon>
        <taxon>Pseudomonadati</taxon>
        <taxon>Pseudomonadota</taxon>
        <taxon>Alphaproteobacteria</taxon>
        <taxon>Sphingomonadales</taxon>
        <taxon>Sphingomonadaceae</taxon>
        <taxon>Sphingomonas</taxon>
    </lineage>
</organism>
<evidence type="ECO:0000259" key="2">
    <source>
        <dbReference type="Pfam" id="PF00266"/>
    </source>
</evidence>
<dbReference type="InterPro" id="IPR000192">
    <property type="entry name" value="Aminotrans_V_dom"/>
</dbReference>
<dbReference type="PANTHER" id="PTHR43092">
    <property type="entry name" value="L-CYSTEINE DESULFHYDRASE"/>
    <property type="match status" value="1"/>
</dbReference>
<dbReference type="Gene3D" id="3.90.1150.10">
    <property type="entry name" value="Aspartate Aminotransferase, domain 1"/>
    <property type="match status" value="1"/>
</dbReference>
<dbReference type="AlphaFoldDB" id="A0A1B3ZHC2"/>
<name>A0A1B3ZHC2_9SPHN</name>
<dbReference type="EMBL" id="CP014168">
    <property type="protein sequence ID" value="AOH86833.1"/>
    <property type="molecule type" value="Genomic_DNA"/>
</dbReference>
<dbReference type="InterPro" id="IPR006311">
    <property type="entry name" value="TAT_signal"/>
</dbReference>
<dbReference type="PROSITE" id="PS51318">
    <property type="entry name" value="TAT"/>
    <property type="match status" value="1"/>
</dbReference>
<feature type="domain" description="Aminotransferase class V" evidence="2">
    <location>
        <begin position="89"/>
        <end position="370"/>
    </location>
</feature>
<dbReference type="OrthoDB" id="9804366at2"/>
<reference evidence="3 4" key="1">
    <citation type="submission" date="2016-01" db="EMBL/GenBank/DDBJ databases">
        <title>Complete genome and mega plasmid sequence of Sphingomonas panacis DCY99 elicits systemic resistance in rice to Xanthomonas oryzae.</title>
        <authorList>
            <person name="Kim Y.J."/>
            <person name="Yang D.C."/>
            <person name="Sing P."/>
        </authorList>
    </citation>
    <scope>NUCLEOTIDE SEQUENCE [LARGE SCALE GENOMIC DNA]</scope>
    <source>
        <strain evidence="3 4">DCY99</strain>
    </source>
</reference>
<gene>
    <name evidence="3" type="ORF">AWL63_15110</name>
</gene>
<evidence type="ECO:0000256" key="1">
    <source>
        <dbReference type="ARBA" id="ARBA00022898"/>
    </source>
</evidence>
<dbReference type="Pfam" id="PF00266">
    <property type="entry name" value="Aminotran_5"/>
    <property type="match status" value="1"/>
</dbReference>
<accession>A0A1B3ZHC2</accession>
<protein>
    <submittedName>
        <fullName evidence="3">Penicillin epimerase</fullName>
    </submittedName>
</protein>
<dbReference type="InterPro" id="IPR015421">
    <property type="entry name" value="PyrdxlP-dep_Trfase_major"/>
</dbReference>
<dbReference type="InterPro" id="IPR015424">
    <property type="entry name" value="PyrdxlP-dep_Trfase"/>
</dbReference>
<dbReference type="RefSeq" id="WP_069207381.1">
    <property type="nucleotide sequence ID" value="NZ_CP014168.1"/>
</dbReference>
<dbReference type="SUPFAM" id="SSF53383">
    <property type="entry name" value="PLP-dependent transferases"/>
    <property type="match status" value="1"/>
</dbReference>
<evidence type="ECO:0000313" key="3">
    <source>
        <dbReference type="EMBL" id="AOH86833.1"/>
    </source>
</evidence>
<dbReference type="STRING" id="1560345.AWL63_15110"/>
<dbReference type="Proteomes" id="UP000094256">
    <property type="component" value="Chromosome"/>
</dbReference>
<keyword evidence="1" id="KW-0663">Pyridoxal phosphate</keyword>
<keyword evidence="4" id="KW-1185">Reference proteome</keyword>
<dbReference type="Gene3D" id="3.40.640.10">
    <property type="entry name" value="Type I PLP-dependent aspartate aminotransferase-like (Major domain)"/>
    <property type="match status" value="1"/>
</dbReference>
<evidence type="ECO:0000313" key="4">
    <source>
        <dbReference type="Proteomes" id="UP000094256"/>
    </source>
</evidence>
<proteinExistence type="predicted"/>